<sequence length="220" mass="23976">MDSTAVHGAGAVQDTYQLIRGAIRRLRKKAGRVAGLASRLDAVLQRDDYGKVGKPDIDWQDPKARQDLLNEIVRDGHAAVAATRELLAAGKEDAAVTEAVDLLARVVEQDIEPVEGADEVRIRQGVAKDRVVSTTDPEMRHGHKTSSGRFDGAKVNATLDEDSQLITDVGVIKGNESDSIAVMPALEREERLEILPRELMGDHAYGVMPLRPQVAERRSS</sequence>
<reference evidence="1" key="1">
    <citation type="submission" date="2013-08" db="EMBL/GenBank/DDBJ databases">
        <authorList>
            <person name="Mendez C."/>
            <person name="Richter M."/>
            <person name="Ferrer M."/>
            <person name="Sanchez J."/>
        </authorList>
    </citation>
    <scope>NUCLEOTIDE SEQUENCE</scope>
</reference>
<name>T1C8W9_9ZZZZ</name>
<proteinExistence type="predicted"/>
<protein>
    <submittedName>
        <fullName evidence="1">Transposase IS4 family protein</fullName>
    </submittedName>
</protein>
<gene>
    <name evidence="1" type="ORF">B2A_03076</name>
</gene>
<reference evidence="1" key="2">
    <citation type="journal article" date="2014" name="ISME J.">
        <title>Microbial stratification in low pH oxic and suboxic macroscopic growths along an acid mine drainage.</title>
        <authorList>
            <person name="Mendez-Garcia C."/>
            <person name="Mesa V."/>
            <person name="Sprenger R.R."/>
            <person name="Richter M."/>
            <person name="Diez M.S."/>
            <person name="Solano J."/>
            <person name="Bargiela R."/>
            <person name="Golyshina O.V."/>
            <person name="Manteca A."/>
            <person name="Ramos J.L."/>
            <person name="Gallego J.R."/>
            <person name="Llorente I."/>
            <person name="Martins Dos Santos V.A."/>
            <person name="Jensen O.N."/>
            <person name="Pelaez A.I."/>
            <person name="Sanchez J."/>
            <person name="Ferrer M."/>
        </authorList>
    </citation>
    <scope>NUCLEOTIDE SEQUENCE</scope>
</reference>
<accession>T1C8W9</accession>
<evidence type="ECO:0000313" key="1">
    <source>
        <dbReference type="EMBL" id="EQD61879.1"/>
    </source>
</evidence>
<dbReference type="AlphaFoldDB" id="T1C8W9"/>
<organism evidence="1">
    <name type="scientific">mine drainage metagenome</name>
    <dbReference type="NCBI Taxonomy" id="410659"/>
    <lineage>
        <taxon>unclassified sequences</taxon>
        <taxon>metagenomes</taxon>
        <taxon>ecological metagenomes</taxon>
    </lineage>
</organism>
<comment type="caution">
    <text evidence="1">The sequence shown here is derived from an EMBL/GenBank/DDBJ whole genome shotgun (WGS) entry which is preliminary data.</text>
</comment>
<dbReference type="EMBL" id="AUZZ01002065">
    <property type="protein sequence ID" value="EQD61879.1"/>
    <property type="molecule type" value="Genomic_DNA"/>
</dbReference>